<comment type="caution">
    <text evidence="1">The sequence shown here is derived from an EMBL/GenBank/DDBJ whole genome shotgun (WGS) entry which is preliminary data.</text>
</comment>
<accession>A0ABX0ND00</accession>
<evidence type="ECO:0000313" key="2">
    <source>
        <dbReference type="Proteomes" id="UP000621455"/>
    </source>
</evidence>
<evidence type="ECO:0000313" key="1">
    <source>
        <dbReference type="EMBL" id="NHZ78340.1"/>
    </source>
</evidence>
<reference evidence="1 2" key="1">
    <citation type="submission" date="2019-10" db="EMBL/GenBank/DDBJ databases">
        <title>Taxonomy of Antarctic Massilia spp.: description of Massilia rubra sp. nov., Massilia aquatica sp. nov., Massilia mucilaginosa sp. nov., Massilia frigida sp. nov. isolated from streams, lakes and regoliths.</title>
        <authorList>
            <person name="Holochova P."/>
            <person name="Sedlacek I."/>
            <person name="Kralova S."/>
            <person name="Maslanova I."/>
            <person name="Busse H.-J."/>
            <person name="Stankova E."/>
            <person name="Vrbovska V."/>
            <person name="Kovarovic V."/>
            <person name="Bartak M."/>
            <person name="Svec P."/>
            <person name="Pantucek R."/>
        </authorList>
    </citation>
    <scope>NUCLEOTIDE SEQUENCE [LARGE SCALE GENOMIC DNA]</scope>
    <source>
        <strain evidence="1 2">CCM 8695</strain>
    </source>
</reference>
<organism evidence="1 2">
    <name type="scientific">Massilia frigida</name>
    <dbReference type="NCBI Taxonomy" id="2609281"/>
    <lineage>
        <taxon>Bacteria</taxon>
        <taxon>Pseudomonadati</taxon>
        <taxon>Pseudomonadota</taxon>
        <taxon>Betaproteobacteria</taxon>
        <taxon>Burkholderiales</taxon>
        <taxon>Oxalobacteraceae</taxon>
        <taxon>Telluria group</taxon>
        <taxon>Massilia</taxon>
    </lineage>
</organism>
<dbReference type="SUPFAM" id="SSF160424">
    <property type="entry name" value="BH3703-like"/>
    <property type="match status" value="1"/>
</dbReference>
<dbReference type="RefSeq" id="WP_167085042.1">
    <property type="nucleotide sequence ID" value="NZ_WHJG01000002.1"/>
</dbReference>
<sequence>MTKKDEVVREMAGMLLEFMALTRLDWDATYFRFARPGGGTTSSEWLYRKDRELNYFQGMAQLEMRYQTTLEKLAEDLSDAMVSEGRERPVVIVATVDSGKNYNLKFDYKNPSALEIRLLSLGTANSYFGDDIVIDKTVGEFQEHLKGLAP</sequence>
<proteinExistence type="predicted"/>
<name>A0ABX0ND00_9BURK</name>
<dbReference type="InterPro" id="IPR036170">
    <property type="entry name" value="YezG-like_sf"/>
</dbReference>
<dbReference type="Proteomes" id="UP000621455">
    <property type="component" value="Unassembled WGS sequence"/>
</dbReference>
<gene>
    <name evidence="1" type="ORF">F2P44_03430</name>
</gene>
<dbReference type="EMBL" id="WHJG01000002">
    <property type="protein sequence ID" value="NHZ78340.1"/>
    <property type="molecule type" value="Genomic_DNA"/>
</dbReference>
<keyword evidence="2" id="KW-1185">Reference proteome</keyword>
<evidence type="ECO:0008006" key="3">
    <source>
        <dbReference type="Google" id="ProtNLM"/>
    </source>
</evidence>
<protein>
    <recommendedName>
        <fullName evidence="3">DUF600 family protein</fullName>
    </recommendedName>
</protein>